<dbReference type="OrthoDB" id="1132266at2"/>
<keyword evidence="2" id="KW-1133">Transmembrane helix</keyword>
<dbReference type="RefSeq" id="WP_108113024.1">
    <property type="nucleotide sequence ID" value="NZ_QBKT01000001.1"/>
</dbReference>
<evidence type="ECO:0000313" key="4">
    <source>
        <dbReference type="Proteomes" id="UP000244090"/>
    </source>
</evidence>
<gene>
    <name evidence="3" type="ORF">C8N46_101238</name>
</gene>
<comment type="caution">
    <text evidence="3">The sequence shown here is derived from an EMBL/GenBank/DDBJ whole genome shotgun (WGS) entry which is preliminary data.</text>
</comment>
<reference evidence="3 4" key="1">
    <citation type="submission" date="2018-04" db="EMBL/GenBank/DDBJ databases">
        <title>Genomic Encyclopedia of Archaeal and Bacterial Type Strains, Phase II (KMG-II): from individual species to whole genera.</title>
        <authorList>
            <person name="Goeker M."/>
        </authorList>
    </citation>
    <scope>NUCLEOTIDE SEQUENCE [LARGE SCALE GENOMIC DNA]</scope>
    <source>
        <strain evidence="3 4">DSM 25731</strain>
    </source>
</reference>
<feature type="coiled-coil region" evidence="1">
    <location>
        <begin position="44"/>
        <end position="78"/>
    </location>
</feature>
<keyword evidence="2" id="KW-0812">Transmembrane</keyword>
<keyword evidence="1" id="KW-0175">Coiled coil</keyword>
<evidence type="ECO:0000313" key="3">
    <source>
        <dbReference type="EMBL" id="PTX63636.1"/>
    </source>
</evidence>
<keyword evidence="2" id="KW-0472">Membrane</keyword>
<sequence>MKKENIYDILKGKFLIKDDAIKNWRFIVFASFLALIMIASSHWADEKVHEIARLNDEVKRLKSEFVETRTTLQQLKLESYITEKVANTGLAPSKNPPQKIRVTSQQ</sequence>
<dbReference type="EMBL" id="QBKT01000001">
    <property type="protein sequence ID" value="PTX63636.1"/>
    <property type="molecule type" value="Genomic_DNA"/>
</dbReference>
<evidence type="ECO:0000256" key="1">
    <source>
        <dbReference type="SAM" id="Coils"/>
    </source>
</evidence>
<protein>
    <recommendedName>
        <fullName evidence="5">S-adenosyl-methyltransferase</fullName>
    </recommendedName>
</protein>
<dbReference type="Proteomes" id="UP000244090">
    <property type="component" value="Unassembled WGS sequence"/>
</dbReference>
<accession>A0A2T6C5S5</accession>
<dbReference type="AlphaFoldDB" id="A0A2T6C5S5"/>
<dbReference type="InterPro" id="IPR045755">
    <property type="entry name" value="FtsL-like"/>
</dbReference>
<name>A0A2T6C5S5_9FLAO</name>
<evidence type="ECO:0000256" key="2">
    <source>
        <dbReference type="SAM" id="Phobius"/>
    </source>
</evidence>
<keyword evidence="4" id="KW-1185">Reference proteome</keyword>
<dbReference type="Pfam" id="PF19579">
    <property type="entry name" value="FtsL_2"/>
    <property type="match status" value="1"/>
</dbReference>
<evidence type="ECO:0008006" key="5">
    <source>
        <dbReference type="Google" id="ProtNLM"/>
    </source>
</evidence>
<organism evidence="3 4">
    <name type="scientific">Kordia periserrulae</name>
    <dbReference type="NCBI Taxonomy" id="701523"/>
    <lineage>
        <taxon>Bacteria</taxon>
        <taxon>Pseudomonadati</taxon>
        <taxon>Bacteroidota</taxon>
        <taxon>Flavobacteriia</taxon>
        <taxon>Flavobacteriales</taxon>
        <taxon>Flavobacteriaceae</taxon>
        <taxon>Kordia</taxon>
    </lineage>
</organism>
<feature type="transmembrane region" description="Helical" evidence="2">
    <location>
        <begin position="24"/>
        <end position="44"/>
    </location>
</feature>
<proteinExistence type="predicted"/>